<keyword evidence="6 8" id="KW-1133">Transmembrane helix</keyword>
<dbReference type="RefSeq" id="WP_188389767.1">
    <property type="nucleotide sequence ID" value="NZ_BMFK01000005.1"/>
</dbReference>
<reference evidence="9" key="2">
    <citation type="submission" date="2020-09" db="EMBL/GenBank/DDBJ databases">
        <authorList>
            <person name="Sun Q."/>
            <person name="Zhou Y."/>
        </authorList>
    </citation>
    <scope>NUCLEOTIDE SEQUENCE</scope>
    <source>
        <strain evidence="9">CGMCC 1.12698</strain>
    </source>
</reference>
<dbReference type="PANTHER" id="PTHR30047">
    <property type="entry name" value="HIGH-AFFINITY CHOLINE TRANSPORT PROTEIN-RELATED"/>
    <property type="match status" value="1"/>
</dbReference>
<feature type="transmembrane region" description="Helical" evidence="8">
    <location>
        <begin position="350"/>
        <end position="375"/>
    </location>
</feature>
<evidence type="ECO:0000256" key="7">
    <source>
        <dbReference type="ARBA" id="ARBA00023136"/>
    </source>
</evidence>
<accession>A0A917ERM7</accession>
<comment type="subcellular location">
    <subcellularLocation>
        <location evidence="1">Cell membrane</location>
        <topology evidence="1">Multi-pass membrane protein</topology>
    </subcellularLocation>
</comment>
<keyword evidence="7 8" id="KW-0472">Membrane</keyword>
<dbReference type="GO" id="GO:0005886">
    <property type="term" value="C:plasma membrane"/>
    <property type="evidence" value="ECO:0007669"/>
    <property type="project" value="UniProtKB-SubCell"/>
</dbReference>
<feature type="transmembrane region" description="Helical" evidence="8">
    <location>
        <begin position="90"/>
        <end position="111"/>
    </location>
</feature>
<dbReference type="InterPro" id="IPR018093">
    <property type="entry name" value="BCCT_CS"/>
</dbReference>
<organism evidence="9 10">
    <name type="scientific">Priestia taiwanensis</name>
    <dbReference type="NCBI Taxonomy" id="1347902"/>
    <lineage>
        <taxon>Bacteria</taxon>
        <taxon>Bacillati</taxon>
        <taxon>Bacillota</taxon>
        <taxon>Bacilli</taxon>
        <taxon>Bacillales</taxon>
        <taxon>Bacillaceae</taxon>
        <taxon>Priestia</taxon>
    </lineage>
</organism>
<dbReference type="PROSITE" id="PS01303">
    <property type="entry name" value="BCCT"/>
    <property type="match status" value="1"/>
</dbReference>
<feature type="transmembrane region" description="Helical" evidence="8">
    <location>
        <begin position="475"/>
        <end position="494"/>
    </location>
</feature>
<keyword evidence="5 8" id="KW-0812">Transmembrane</keyword>
<reference evidence="9" key="1">
    <citation type="journal article" date="2014" name="Int. J. Syst. Evol. Microbiol.">
        <title>Complete genome sequence of Corynebacterium casei LMG S-19264T (=DSM 44701T), isolated from a smear-ripened cheese.</title>
        <authorList>
            <consortium name="US DOE Joint Genome Institute (JGI-PGF)"/>
            <person name="Walter F."/>
            <person name="Albersmeier A."/>
            <person name="Kalinowski J."/>
            <person name="Ruckert C."/>
        </authorList>
    </citation>
    <scope>NUCLEOTIDE SEQUENCE</scope>
    <source>
        <strain evidence="9">CGMCC 1.12698</strain>
    </source>
</reference>
<feature type="transmembrane region" description="Helical" evidence="8">
    <location>
        <begin position="7"/>
        <end position="25"/>
    </location>
</feature>
<keyword evidence="4" id="KW-1003">Cell membrane</keyword>
<comment type="caution">
    <text evidence="9">The sequence shown here is derived from an EMBL/GenBank/DDBJ whole genome shotgun (WGS) entry which is preliminary data.</text>
</comment>
<dbReference type="Pfam" id="PF02028">
    <property type="entry name" value="BCCT"/>
    <property type="match status" value="1"/>
</dbReference>
<feature type="transmembrane region" description="Helical" evidence="8">
    <location>
        <begin position="263"/>
        <end position="283"/>
    </location>
</feature>
<dbReference type="InterPro" id="IPR000060">
    <property type="entry name" value="BCCT_transptr"/>
</dbReference>
<feature type="transmembrane region" description="Helical" evidence="8">
    <location>
        <begin position="193"/>
        <end position="211"/>
    </location>
</feature>
<feature type="transmembrane region" description="Helical" evidence="8">
    <location>
        <begin position="320"/>
        <end position="338"/>
    </location>
</feature>
<evidence type="ECO:0000256" key="6">
    <source>
        <dbReference type="ARBA" id="ARBA00022989"/>
    </source>
</evidence>
<feature type="transmembrane region" description="Helical" evidence="8">
    <location>
        <begin position="408"/>
        <end position="437"/>
    </location>
</feature>
<sequence length="518" mass="57313">MHKKRNNVLLTTLTITILFIFWGITPNDWLGPYSLENVTAFMNTYILQKFGWFYSLLMTSLVVLAFYLAFSKYGSIRLGKDDDRPEFSYLTWLAMLFGAGMGIGLIFFGIAEPISHFYNPVQGDPATHESARLALRYSFFHWGLHPWALYAMAALVIAYFTFRKNKRGNISSTITPLFKNPSTSSIVSQTVDILAILAIIFGIVPTIGIGAQQISAGLSYLFPSIENTLTTQLILIAIVTVLYLLSAQTGLQRGIKHLSNANITFAGLLLLIVLVTGPTTFIMDYFTTTMGTYIQNLPSMSLSLSPFNEESAQWIQNWTIFYWGWWISWTPFVGSFIARISKGRTIREFIVGVMLAPTFVCLLWFAAFGGTSIYLELFSNAGIGNEIAAKGNEIGIFAVLQHLPLSSILILITLCLITTFFVTSADSATFIVAMQASNGRLSPSNRMKLLWGIIISVLAATLLNTGGLATLQTTAIIAAFPFSFVIILMVVSLFKELKKETVVTKSTAKPLPKLNKAK</sequence>
<name>A0A917ERM7_9BACI</name>
<protein>
    <submittedName>
        <fullName evidence="9">Glycine/betaine ABC transporter</fullName>
    </submittedName>
</protein>
<evidence type="ECO:0000313" key="10">
    <source>
        <dbReference type="Proteomes" id="UP000605259"/>
    </source>
</evidence>
<keyword evidence="3" id="KW-0813">Transport</keyword>
<dbReference type="Proteomes" id="UP000605259">
    <property type="component" value="Unassembled WGS sequence"/>
</dbReference>
<feature type="transmembrane region" description="Helical" evidence="8">
    <location>
        <begin position="449"/>
        <end position="469"/>
    </location>
</feature>
<feature type="transmembrane region" description="Helical" evidence="8">
    <location>
        <begin position="144"/>
        <end position="162"/>
    </location>
</feature>
<gene>
    <name evidence="9" type="primary">opuD</name>
    <name evidence="9" type="ORF">GCM10007140_34710</name>
</gene>
<dbReference type="NCBIfam" id="TIGR00842">
    <property type="entry name" value="bcct"/>
    <property type="match status" value="1"/>
</dbReference>
<keyword evidence="10" id="KW-1185">Reference proteome</keyword>
<evidence type="ECO:0000256" key="4">
    <source>
        <dbReference type="ARBA" id="ARBA00022475"/>
    </source>
</evidence>
<evidence type="ECO:0000256" key="2">
    <source>
        <dbReference type="ARBA" id="ARBA00005658"/>
    </source>
</evidence>
<feature type="transmembrane region" description="Helical" evidence="8">
    <location>
        <begin position="51"/>
        <end position="70"/>
    </location>
</feature>
<proteinExistence type="inferred from homology"/>
<evidence type="ECO:0000313" key="9">
    <source>
        <dbReference type="EMBL" id="GGE82112.1"/>
    </source>
</evidence>
<dbReference type="GO" id="GO:0022857">
    <property type="term" value="F:transmembrane transporter activity"/>
    <property type="evidence" value="ECO:0007669"/>
    <property type="project" value="InterPro"/>
</dbReference>
<feature type="transmembrane region" description="Helical" evidence="8">
    <location>
        <begin position="231"/>
        <end position="251"/>
    </location>
</feature>
<comment type="similarity">
    <text evidence="2">Belongs to the BCCT transporter (TC 2.A.15) family.</text>
</comment>
<dbReference type="PANTHER" id="PTHR30047:SF7">
    <property type="entry name" value="HIGH-AFFINITY CHOLINE TRANSPORT PROTEIN"/>
    <property type="match status" value="1"/>
</dbReference>
<evidence type="ECO:0000256" key="5">
    <source>
        <dbReference type="ARBA" id="ARBA00022692"/>
    </source>
</evidence>
<dbReference type="AlphaFoldDB" id="A0A917ERM7"/>
<evidence type="ECO:0000256" key="8">
    <source>
        <dbReference type="SAM" id="Phobius"/>
    </source>
</evidence>
<dbReference type="EMBL" id="BMFK01000005">
    <property type="protein sequence ID" value="GGE82112.1"/>
    <property type="molecule type" value="Genomic_DNA"/>
</dbReference>
<evidence type="ECO:0000256" key="1">
    <source>
        <dbReference type="ARBA" id="ARBA00004651"/>
    </source>
</evidence>
<evidence type="ECO:0000256" key="3">
    <source>
        <dbReference type="ARBA" id="ARBA00022448"/>
    </source>
</evidence>